<sequence>MRAILACTRRKQQPEMKPVSLAIRWIARMRLHYHIVIIGLESAKDRGTDAAHWWIQSFKARI</sequence>
<proteinExistence type="predicted"/>
<organism evidence="1 2">
    <name type="scientific">Nitrosospira multiformis</name>
    <dbReference type="NCBI Taxonomy" id="1231"/>
    <lineage>
        <taxon>Bacteria</taxon>
        <taxon>Pseudomonadati</taxon>
        <taxon>Pseudomonadota</taxon>
        <taxon>Betaproteobacteria</taxon>
        <taxon>Nitrosomonadales</taxon>
        <taxon>Nitrosomonadaceae</taxon>
        <taxon>Nitrosospira</taxon>
    </lineage>
</organism>
<accession>A0ABY0TE21</accession>
<keyword evidence="2" id="KW-1185">Reference proteome</keyword>
<comment type="caution">
    <text evidence="1">The sequence shown here is derived from an EMBL/GenBank/DDBJ whole genome shotgun (WGS) entry which is preliminary data.</text>
</comment>
<reference evidence="1 2" key="1">
    <citation type="submission" date="2016-10" db="EMBL/GenBank/DDBJ databases">
        <authorList>
            <person name="Varghese N."/>
            <person name="Submissions S."/>
        </authorList>
    </citation>
    <scope>NUCLEOTIDE SEQUENCE [LARGE SCALE GENOMIC DNA]</scope>
    <source>
        <strain evidence="1 2">Nl1</strain>
    </source>
</reference>
<protein>
    <recommendedName>
        <fullName evidence="3">Transposase</fullName>
    </recommendedName>
</protein>
<evidence type="ECO:0000313" key="1">
    <source>
        <dbReference type="EMBL" id="SDQ68963.1"/>
    </source>
</evidence>
<evidence type="ECO:0000313" key="2">
    <source>
        <dbReference type="Proteomes" id="UP000183471"/>
    </source>
</evidence>
<name>A0ABY0TE21_9PROT</name>
<dbReference type="EMBL" id="FNKY01000001">
    <property type="protein sequence ID" value="SDQ68963.1"/>
    <property type="molecule type" value="Genomic_DNA"/>
</dbReference>
<dbReference type="Proteomes" id="UP000183471">
    <property type="component" value="Unassembled WGS sequence"/>
</dbReference>
<gene>
    <name evidence="1" type="ORF">SAMN05216402_1869</name>
</gene>
<evidence type="ECO:0008006" key="3">
    <source>
        <dbReference type="Google" id="ProtNLM"/>
    </source>
</evidence>
<dbReference type="RefSeq" id="WP_143007634.1">
    <property type="nucleotide sequence ID" value="NZ_FNKY01000001.1"/>
</dbReference>